<feature type="transmembrane region" description="Helical" evidence="8">
    <location>
        <begin position="6"/>
        <end position="26"/>
    </location>
</feature>
<dbReference type="PATRIC" id="fig|862908.3.peg.808"/>
<keyword evidence="3 8" id="KW-0812">Transmembrane</keyword>
<comment type="subcellular location">
    <subcellularLocation>
        <location evidence="1">Membrane</location>
    </subcellularLocation>
</comment>
<name>E1WX40_HALMS</name>
<evidence type="ECO:0000256" key="7">
    <source>
        <dbReference type="ARBA" id="ARBA00023315"/>
    </source>
</evidence>
<gene>
    <name evidence="10" type="ordered locus">BMS_0846</name>
</gene>
<dbReference type="SUPFAM" id="SSF69593">
    <property type="entry name" value="Glycerol-3-phosphate (1)-acyltransferase"/>
    <property type="match status" value="1"/>
</dbReference>
<keyword evidence="11" id="KW-1185">Reference proteome</keyword>
<dbReference type="eggNOG" id="COG0204">
    <property type="taxonomic scope" value="Bacteria"/>
</dbReference>
<protein>
    <submittedName>
        <fullName evidence="10">Acyltransferase</fullName>
    </submittedName>
</protein>
<dbReference type="OrthoDB" id="5290296at2"/>
<evidence type="ECO:0000256" key="6">
    <source>
        <dbReference type="ARBA" id="ARBA00023136"/>
    </source>
</evidence>
<keyword evidence="4 8" id="KW-1133">Transmembrane helix</keyword>
<keyword evidence="2" id="KW-0808">Transferase</keyword>
<evidence type="ECO:0000313" key="10">
    <source>
        <dbReference type="EMBL" id="CBW25741.1"/>
    </source>
</evidence>
<dbReference type="AlphaFoldDB" id="E1WX40"/>
<keyword evidence="7 10" id="KW-0012">Acyltransferase</keyword>
<reference evidence="11" key="1">
    <citation type="journal article" date="2013" name="ISME J.">
        <title>A small predatory core genome in the divergent marine Bacteriovorax marinus SJ and the terrestrial Bdellovibrio bacteriovorus.</title>
        <authorList>
            <person name="Crossman L.C."/>
            <person name="Chen H."/>
            <person name="Cerdeno-Tarraga A.M."/>
            <person name="Brooks K."/>
            <person name="Quail M.A."/>
            <person name="Pineiro S.A."/>
            <person name="Hobley L."/>
            <person name="Sockett R.E."/>
            <person name="Bentley S.D."/>
            <person name="Parkhill J."/>
            <person name="Williams H.N."/>
            <person name="Stine O.C."/>
        </authorList>
    </citation>
    <scope>NUCLEOTIDE SEQUENCE [LARGE SCALE GENOMIC DNA]</scope>
    <source>
        <strain evidence="11">ATCC BAA-682 / DSM 15412 / SJ</strain>
    </source>
</reference>
<dbReference type="GO" id="GO:0016746">
    <property type="term" value="F:acyltransferase activity"/>
    <property type="evidence" value="ECO:0007669"/>
    <property type="project" value="UniProtKB-KW"/>
</dbReference>
<evidence type="ECO:0000256" key="2">
    <source>
        <dbReference type="ARBA" id="ARBA00022679"/>
    </source>
</evidence>
<dbReference type="EMBL" id="FQ312005">
    <property type="protein sequence ID" value="CBW25741.1"/>
    <property type="molecule type" value="Genomic_DNA"/>
</dbReference>
<evidence type="ECO:0000256" key="3">
    <source>
        <dbReference type="ARBA" id="ARBA00022692"/>
    </source>
</evidence>
<dbReference type="Pfam" id="PF01553">
    <property type="entry name" value="Acyltransferase"/>
    <property type="match status" value="1"/>
</dbReference>
<evidence type="ECO:0000313" key="11">
    <source>
        <dbReference type="Proteomes" id="UP000008963"/>
    </source>
</evidence>
<dbReference type="CDD" id="cd07989">
    <property type="entry name" value="LPLAT_AGPAT-like"/>
    <property type="match status" value="1"/>
</dbReference>
<evidence type="ECO:0000256" key="4">
    <source>
        <dbReference type="ARBA" id="ARBA00022989"/>
    </source>
</evidence>
<dbReference type="GO" id="GO:0006629">
    <property type="term" value="P:lipid metabolic process"/>
    <property type="evidence" value="ECO:0007669"/>
    <property type="project" value="UniProtKB-KW"/>
</dbReference>
<sequence>MAYLKLILFALIVSGYFISALPFFVLGYFNRYLAIRKLTLIAHLWAKIALKLFAIKVIRNDTEIKSKKEAIGRLIVANHLSYLDAIILLARGPKSFVTSIEMKTTPFLGQICQAAGCLYVERRSRAHLSSEIKDITKALAAGIDVVVFPEATSTNGESIKNFKRPLFAAAIESGATIIPLTLNYRKINSLPVTTLNRDLAFWYADMSFLPHLISVFSQSEFIVEVTSSEFIETEPSDDITNLALLSRERILENYHPIQ</sequence>
<dbReference type="PANTHER" id="PTHR23063">
    <property type="entry name" value="PHOSPHOLIPID ACYLTRANSFERASE"/>
    <property type="match status" value="1"/>
</dbReference>
<feature type="domain" description="Phospholipid/glycerol acyltransferase" evidence="9">
    <location>
        <begin position="73"/>
        <end position="185"/>
    </location>
</feature>
<accession>E1WX40</accession>
<dbReference type="InterPro" id="IPR002123">
    <property type="entry name" value="Plipid/glycerol_acylTrfase"/>
</dbReference>
<dbReference type="KEGG" id="bmx:BMS_0846"/>
<dbReference type="Proteomes" id="UP000008963">
    <property type="component" value="Chromosome"/>
</dbReference>
<proteinExistence type="predicted"/>
<keyword evidence="5" id="KW-0443">Lipid metabolism</keyword>
<keyword evidence="6 8" id="KW-0472">Membrane</keyword>
<dbReference type="RefSeq" id="WP_014243526.1">
    <property type="nucleotide sequence ID" value="NC_016620.1"/>
</dbReference>
<dbReference type="PANTHER" id="PTHR23063:SF52">
    <property type="entry name" value="LYSOPHOSPHATIDYLCHOLINE ACYLTRANSFERASE"/>
    <property type="match status" value="1"/>
</dbReference>
<evidence type="ECO:0000256" key="8">
    <source>
        <dbReference type="SAM" id="Phobius"/>
    </source>
</evidence>
<organism evidence="10 11">
    <name type="scientific">Halobacteriovorax marinus (strain ATCC BAA-682 / DSM 15412 / SJ)</name>
    <name type="common">Bacteriovorax marinus</name>
    <dbReference type="NCBI Taxonomy" id="862908"/>
    <lineage>
        <taxon>Bacteria</taxon>
        <taxon>Pseudomonadati</taxon>
        <taxon>Bdellovibrionota</taxon>
        <taxon>Bacteriovoracia</taxon>
        <taxon>Bacteriovoracales</taxon>
        <taxon>Halobacteriovoraceae</taxon>
        <taxon>Halobacteriovorax</taxon>
    </lineage>
</organism>
<evidence type="ECO:0000256" key="1">
    <source>
        <dbReference type="ARBA" id="ARBA00004370"/>
    </source>
</evidence>
<evidence type="ECO:0000259" key="9">
    <source>
        <dbReference type="SMART" id="SM00563"/>
    </source>
</evidence>
<dbReference type="HOGENOM" id="CLU_027938_0_1_7"/>
<dbReference type="STRING" id="862908.BMS_0846"/>
<dbReference type="GO" id="GO:0016020">
    <property type="term" value="C:membrane"/>
    <property type="evidence" value="ECO:0007669"/>
    <property type="project" value="UniProtKB-SubCell"/>
</dbReference>
<evidence type="ECO:0000256" key="5">
    <source>
        <dbReference type="ARBA" id="ARBA00023098"/>
    </source>
</evidence>
<dbReference type="SMART" id="SM00563">
    <property type="entry name" value="PlsC"/>
    <property type="match status" value="1"/>
</dbReference>